<feature type="compositionally biased region" description="Polar residues" evidence="1">
    <location>
        <begin position="163"/>
        <end position="173"/>
    </location>
</feature>
<dbReference type="PANTHER" id="PTHR47805:SF1">
    <property type="entry name" value="SAGA-ASSOCIATED FACTOR 73"/>
    <property type="match status" value="1"/>
</dbReference>
<dbReference type="GO" id="GO:0006357">
    <property type="term" value="P:regulation of transcription by RNA polymerase II"/>
    <property type="evidence" value="ECO:0007669"/>
    <property type="project" value="TreeGrafter"/>
</dbReference>
<reference evidence="4" key="1">
    <citation type="journal article" date="2016" name="Nat. Commun.">
        <title>Genome analysis of three Pneumocystis species reveals adaptation mechanisms to life exclusively in mammalian hosts.</title>
        <authorList>
            <person name="Ma L."/>
            <person name="Chen Z."/>
            <person name="Huang D.W."/>
            <person name="Kutty G."/>
            <person name="Ishihara M."/>
            <person name="Wang H."/>
            <person name="Abouelleil A."/>
            <person name="Bishop L."/>
            <person name="Davey E."/>
            <person name="Deng R."/>
            <person name="Deng X."/>
            <person name="Fan L."/>
            <person name="Fantoni G."/>
            <person name="Fitzgerald M."/>
            <person name="Gogineni E."/>
            <person name="Goldberg J.M."/>
            <person name="Handley G."/>
            <person name="Hu X."/>
            <person name="Huber C."/>
            <person name="Jiao X."/>
            <person name="Jones K."/>
            <person name="Levin J.Z."/>
            <person name="Liu Y."/>
            <person name="Macdonald P."/>
            <person name="Melnikov A."/>
            <person name="Raley C."/>
            <person name="Sassi M."/>
            <person name="Sherman B.T."/>
            <person name="Song X."/>
            <person name="Sykes S."/>
            <person name="Tran B."/>
            <person name="Walsh L."/>
            <person name="Xia Y."/>
            <person name="Yang J."/>
            <person name="Young S."/>
            <person name="Zeng Q."/>
            <person name="Zheng X."/>
            <person name="Stephens R."/>
            <person name="Nusbaum C."/>
            <person name="Birren B.W."/>
            <person name="Azadi P."/>
            <person name="Lempicki R.A."/>
            <person name="Cuomo C.A."/>
            <person name="Kovacs J.A."/>
        </authorList>
    </citation>
    <scope>NUCLEOTIDE SEQUENCE [LARGE SCALE GENOMIC DNA]</scope>
    <source>
        <strain evidence="4">B123</strain>
    </source>
</reference>
<dbReference type="InterPro" id="IPR037804">
    <property type="entry name" value="SGF73"/>
</dbReference>
<evidence type="ECO:0000313" key="3">
    <source>
        <dbReference type="EMBL" id="EMR11792.1"/>
    </source>
</evidence>
<keyword evidence="4" id="KW-1185">Reference proteome</keyword>
<dbReference type="VEuPathDB" id="FungiDB:PNEG_00218"/>
<dbReference type="GO" id="GO:0000124">
    <property type="term" value="C:SAGA complex"/>
    <property type="evidence" value="ECO:0007669"/>
    <property type="project" value="InterPro"/>
</dbReference>
<dbReference type="EMBL" id="AFWA02000005">
    <property type="protein sequence ID" value="EMR11792.1"/>
    <property type="molecule type" value="Genomic_DNA"/>
</dbReference>
<comment type="caution">
    <text evidence="3">The sequence shown here is derived from an EMBL/GenBank/DDBJ whole genome shotgun (WGS) entry which is preliminary data.</text>
</comment>
<sequence length="360" mass="41108">MEDKETDGLWSPVISLLFCEKSLSLFNEKEKERCVKLDDKNKKLEIEDAGWITVAEELDRKEPLILPERLNKPGSPITTMLDLDDFEKYGYNPLSETMKYIHCKNCGRVVLQNVFYKHAKLCNQLQDDPSSTSREAFEKTMIELQNVSMKRSKKRHHSDGDSDTSTVNDTNKASKAGKYDYKDKNELKKLKSKNILIKQKVSIDLEKQCGVLLPNGNLCSRSLTCKSHSMSAKRSVPGRSRPYDILLVHYQKKNKIKQQKAATMASSVFEDYTSDARQVDSDEEVTLVMESILCSAACPLERKVMVPVRRKRRSFRFQEMLSVALCQGQWPGKIQGSVSGILGRVIPFHVNSDWKTDENN</sequence>
<dbReference type="OrthoDB" id="21678at2759"/>
<dbReference type="GO" id="GO:0031048">
    <property type="term" value="P:regulatory ncRNA-mediated heterochromatin formation"/>
    <property type="evidence" value="ECO:0007669"/>
    <property type="project" value="TreeGrafter"/>
</dbReference>
<proteinExistence type="predicted"/>
<dbReference type="AlphaFoldDB" id="M7NWY8"/>
<protein>
    <recommendedName>
        <fullName evidence="2">SCA7 domain-containing protein</fullName>
    </recommendedName>
</protein>
<evidence type="ECO:0000256" key="1">
    <source>
        <dbReference type="SAM" id="MobiDB-lite"/>
    </source>
</evidence>
<dbReference type="HOGENOM" id="CLU_044734_0_0_1"/>
<dbReference type="eggNOG" id="KOG4140">
    <property type="taxonomic scope" value="Eukaryota"/>
</dbReference>
<dbReference type="Gene3D" id="6.10.140.1270">
    <property type="match status" value="1"/>
</dbReference>
<evidence type="ECO:0000313" key="4">
    <source>
        <dbReference type="Proteomes" id="UP000011958"/>
    </source>
</evidence>
<dbReference type="PROSITE" id="PS51505">
    <property type="entry name" value="SCA7"/>
    <property type="match status" value="1"/>
</dbReference>
<dbReference type="RefSeq" id="XP_007872087.1">
    <property type="nucleotide sequence ID" value="XM_007873896.1"/>
</dbReference>
<dbReference type="GO" id="GO:1904802">
    <property type="term" value="P:RITS complex assembly"/>
    <property type="evidence" value="ECO:0007669"/>
    <property type="project" value="TreeGrafter"/>
</dbReference>
<gene>
    <name evidence="3" type="ORF">PNEG_00218</name>
</gene>
<organism evidence="3 4">
    <name type="scientific">Pneumocystis murina (strain B123)</name>
    <name type="common">Mouse pneumocystis pneumonia agent</name>
    <name type="synonym">Pneumocystis carinii f. sp. muris</name>
    <dbReference type="NCBI Taxonomy" id="1069680"/>
    <lineage>
        <taxon>Eukaryota</taxon>
        <taxon>Fungi</taxon>
        <taxon>Dikarya</taxon>
        <taxon>Ascomycota</taxon>
        <taxon>Taphrinomycotina</taxon>
        <taxon>Pneumocystomycetes</taxon>
        <taxon>Pneumocystaceae</taxon>
        <taxon>Pneumocystis</taxon>
    </lineage>
</organism>
<accession>M7NWY8</accession>
<feature type="region of interest" description="Disordered" evidence="1">
    <location>
        <begin position="146"/>
        <end position="177"/>
    </location>
</feature>
<name>M7NWY8_PNEMU</name>
<dbReference type="STRING" id="1069680.M7NWY8"/>
<dbReference type="InterPro" id="IPR013243">
    <property type="entry name" value="SCA7_dom"/>
</dbReference>
<dbReference type="GeneID" id="19893916"/>
<dbReference type="Pfam" id="PF08313">
    <property type="entry name" value="SCA7"/>
    <property type="match status" value="1"/>
</dbReference>
<evidence type="ECO:0000259" key="2">
    <source>
        <dbReference type="PROSITE" id="PS51505"/>
    </source>
</evidence>
<dbReference type="Proteomes" id="UP000011958">
    <property type="component" value="Unassembled WGS sequence"/>
</dbReference>
<feature type="domain" description="SCA7" evidence="2">
    <location>
        <begin position="196"/>
        <end position="262"/>
    </location>
</feature>
<dbReference type="PANTHER" id="PTHR47805">
    <property type="entry name" value="SAGA-ASSOCIATED FACTOR 73"/>
    <property type="match status" value="1"/>
</dbReference>